<name>A0ABR2BT91_9ROSI</name>
<reference evidence="1 2" key="1">
    <citation type="journal article" date="2024" name="G3 (Bethesda)">
        <title>Genome assembly of Hibiscus sabdariffa L. provides insights into metabolisms of medicinal natural products.</title>
        <authorList>
            <person name="Kim T."/>
        </authorList>
    </citation>
    <scope>NUCLEOTIDE SEQUENCE [LARGE SCALE GENOMIC DNA]</scope>
    <source>
        <strain evidence="1">TK-2024</strain>
        <tissue evidence="1">Old leaves</tissue>
    </source>
</reference>
<sequence length="146" mass="16635">MRLAGSRVLMMLSSSDTRQSVLESGVLCKWFSKVANWEPGIEIGNKRAWLSVSEIRLHVWLRGTFDNITSIWGTLILSDDLTLVPNSFERGHILIETYKLECINELVVLHVQGLTCRVRVVEFEPSLEEQSCSLCERAYGFKLDCD</sequence>
<accession>A0ABR2BT91</accession>
<protein>
    <submittedName>
        <fullName evidence="1">Uncharacterized protein</fullName>
    </submittedName>
</protein>
<comment type="caution">
    <text evidence="1">The sequence shown here is derived from an EMBL/GenBank/DDBJ whole genome shotgun (WGS) entry which is preliminary data.</text>
</comment>
<keyword evidence="2" id="KW-1185">Reference proteome</keyword>
<dbReference type="Proteomes" id="UP001472677">
    <property type="component" value="Unassembled WGS sequence"/>
</dbReference>
<evidence type="ECO:0000313" key="1">
    <source>
        <dbReference type="EMBL" id="KAK8510359.1"/>
    </source>
</evidence>
<dbReference type="EMBL" id="JBBPBM010000086">
    <property type="protein sequence ID" value="KAK8510359.1"/>
    <property type="molecule type" value="Genomic_DNA"/>
</dbReference>
<gene>
    <name evidence="1" type="ORF">V6N12_011730</name>
</gene>
<proteinExistence type="predicted"/>
<evidence type="ECO:0000313" key="2">
    <source>
        <dbReference type="Proteomes" id="UP001472677"/>
    </source>
</evidence>
<organism evidence="1 2">
    <name type="scientific">Hibiscus sabdariffa</name>
    <name type="common">roselle</name>
    <dbReference type="NCBI Taxonomy" id="183260"/>
    <lineage>
        <taxon>Eukaryota</taxon>
        <taxon>Viridiplantae</taxon>
        <taxon>Streptophyta</taxon>
        <taxon>Embryophyta</taxon>
        <taxon>Tracheophyta</taxon>
        <taxon>Spermatophyta</taxon>
        <taxon>Magnoliopsida</taxon>
        <taxon>eudicotyledons</taxon>
        <taxon>Gunneridae</taxon>
        <taxon>Pentapetalae</taxon>
        <taxon>rosids</taxon>
        <taxon>malvids</taxon>
        <taxon>Malvales</taxon>
        <taxon>Malvaceae</taxon>
        <taxon>Malvoideae</taxon>
        <taxon>Hibiscus</taxon>
    </lineage>
</organism>